<name>A0A1F6XM62_9BACT</name>
<proteinExistence type="predicted"/>
<feature type="transmembrane region" description="Helical" evidence="1">
    <location>
        <begin position="34"/>
        <end position="53"/>
    </location>
</feature>
<dbReference type="AlphaFoldDB" id="A0A1F6XM62"/>
<keyword evidence="1" id="KW-0812">Transmembrane</keyword>
<reference evidence="2 3" key="1">
    <citation type="journal article" date="2016" name="Nat. Commun.">
        <title>Thousands of microbial genomes shed light on interconnected biogeochemical processes in an aquifer system.</title>
        <authorList>
            <person name="Anantharaman K."/>
            <person name="Brown C.T."/>
            <person name="Hug L.A."/>
            <person name="Sharon I."/>
            <person name="Castelle C.J."/>
            <person name="Probst A.J."/>
            <person name="Thomas B.C."/>
            <person name="Singh A."/>
            <person name="Wilkins M.J."/>
            <person name="Karaoz U."/>
            <person name="Brodie E.L."/>
            <person name="Williams K.H."/>
            <person name="Hubbard S.S."/>
            <person name="Banfield J.F."/>
        </authorList>
    </citation>
    <scope>NUCLEOTIDE SEQUENCE [LARGE SCALE GENOMIC DNA]</scope>
</reference>
<evidence type="ECO:0000313" key="2">
    <source>
        <dbReference type="EMBL" id="OGI95183.1"/>
    </source>
</evidence>
<keyword evidence="1" id="KW-1133">Transmembrane helix</keyword>
<protein>
    <submittedName>
        <fullName evidence="2">Uncharacterized protein</fullName>
    </submittedName>
</protein>
<comment type="caution">
    <text evidence="2">The sequence shown here is derived from an EMBL/GenBank/DDBJ whole genome shotgun (WGS) entry which is preliminary data.</text>
</comment>
<organism evidence="2 3">
    <name type="scientific">Candidatus Nomurabacteria bacterium RIFCSPLOWO2_01_FULL_42_17</name>
    <dbReference type="NCBI Taxonomy" id="1801780"/>
    <lineage>
        <taxon>Bacteria</taxon>
        <taxon>Candidatus Nomuraibacteriota</taxon>
    </lineage>
</organism>
<keyword evidence="1" id="KW-0472">Membrane</keyword>
<feature type="transmembrane region" description="Helical" evidence="1">
    <location>
        <begin position="7"/>
        <end position="28"/>
    </location>
</feature>
<evidence type="ECO:0000313" key="3">
    <source>
        <dbReference type="Proteomes" id="UP000178104"/>
    </source>
</evidence>
<dbReference type="EMBL" id="MFVE01000006">
    <property type="protein sequence ID" value="OGI95183.1"/>
    <property type="molecule type" value="Genomic_DNA"/>
</dbReference>
<dbReference type="Proteomes" id="UP000178104">
    <property type="component" value="Unassembled WGS sequence"/>
</dbReference>
<gene>
    <name evidence="2" type="ORF">A2917_00835</name>
</gene>
<evidence type="ECO:0000256" key="1">
    <source>
        <dbReference type="SAM" id="Phobius"/>
    </source>
</evidence>
<accession>A0A1F6XM62</accession>
<sequence length="63" mass="7268">MNWTPVIVFYVKTTAWVVLPLVIGLIAGKFTESQTLFFVFLMIGFGITCFGIYKEIKQYKKNL</sequence>
<dbReference type="STRING" id="1801780.A2917_00835"/>